<dbReference type="AlphaFoldDB" id="A0A8H7TKN1"/>
<evidence type="ECO:0000256" key="1">
    <source>
        <dbReference type="SAM" id="MobiDB-lite"/>
    </source>
</evidence>
<evidence type="ECO:0000313" key="3">
    <source>
        <dbReference type="EMBL" id="KAG4420977.1"/>
    </source>
</evidence>
<evidence type="ECO:0000259" key="2">
    <source>
        <dbReference type="Pfam" id="PF04909"/>
    </source>
</evidence>
<dbReference type="Proteomes" id="UP000664132">
    <property type="component" value="Unassembled WGS sequence"/>
</dbReference>
<dbReference type="SUPFAM" id="SSF51556">
    <property type="entry name" value="Metallo-dependent hydrolases"/>
    <property type="match status" value="1"/>
</dbReference>
<name>A0A8H7TKN1_9HELO</name>
<dbReference type="Gene3D" id="3.20.20.140">
    <property type="entry name" value="Metal-dependent hydrolases"/>
    <property type="match status" value="1"/>
</dbReference>
<dbReference type="GO" id="GO:0016787">
    <property type="term" value="F:hydrolase activity"/>
    <property type="evidence" value="ECO:0007669"/>
    <property type="project" value="InterPro"/>
</dbReference>
<proteinExistence type="predicted"/>
<gene>
    <name evidence="3" type="ORF">IFR04_005846</name>
</gene>
<dbReference type="PANTHER" id="PTHR35563">
    <property type="entry name" value="BARREL METAL-DEPENDENT HYDROLASE, PUTATIVE (AFU_ORTHOLOGUE AFUA_1G16240)-RELATED"/>
    <property type="match status" value="1"/>
</dbReference>
<dbReference type="OrthoDB" id="2135488at2759"/>
<keyword evidence="4" id="KW-1185">Reference proteome</keyword>
<evidence type="ECO:0000313" key="4">
    <source>
        <dbReference type="Proteomes" id="UP000664132"/>
    </source>
</evidence>
<feature type="domain" description="Amidohydrolase-related" evidence="2">
    <location>
        <begin position="56"/>
        <end position="324"/>
    </location>
</feature>
<sequence length="325" mass="36990">MIKLQKIANRQLLPRLTASIRPRHPLTSLKMPPNMHRDLTSSSSSSSDKVPEGSWDSHIHIIDPQKYPFPTNIPRVPHSGTMTGALTNASRLNLPNMVFVQVSTYGNDNTWILDALKEVGPTRSRGVVSFDPETIDSQTLRQWHELGVRGVRLNLRSTGKVLEREEIQSVLRKYAEKLRPLQTWSIGLYADMAMLDHVQPLVEELGVKIVLEHFGSPASLPLDPEREPGWDALRKMMEDPRVFAKISAPYIFSKDPDFKDLELLVKSLLSMRNGEGVVFASDWPHTQSKGYDAKPFEEKCMEWCDGNEQLKNNLFRGNARRLWDI</sequence>
<reference evidence="3" key="1">
    <citation type="submission" date="2021-02" db="EMBL/GenBank/DDBJ databases">
        <title>Genome sequence Cadophora malorum strain M34.</title>
        <authorList>
            <person name="Stefanovic E."/>
            <person name="Vu D."/>
            <person name="Scully C."/>
            <person name="Dijksterhuis J."/>
            <person name="Roader J."/>
            <person name="Houbraken J."/>
        </authorList>
    </citation>
    <scope>NUCLEOTIDE SEQUENCE</scope>
    <source>
        <strain evidence="3">M34</strain>
    </source>
</reference>
<dbReference type="PANTHER" id="PTHR35563:SF2">
    <property type="entry name" value="BARREL METAL-DEPENDENT HYDROLASE, PUTATIVE (AFU_ORTHOLOGUE AFUA_1G16240)-RELATED"/>
    <property type="match status" value="1"/>
</dbReference>
<organism evidence="3 4">
    <name type="scientific">Cadophora malorum</name>
    <dbReference type="NCBI Taxonomy" id="108018"/>
    <lineage>
        <taxon>Eukaryota</taxon>
        <taxon>Fungi</taxon>
        <taxon>Dikarya</taxon>
        <taxon>Ascomycota</taxon>
        <taxon>Pezizomycotina</taxon>
        <taxon>Leotiomycetes</taxon>
        <taxon>Helotiales</taxon>
        <taxon>Ploettnerulaceae</taxon>
        <taxon>Cadophora</taxon>
    </lineage>
</organism>
<accession>A0A8H7TKN1</accession>
<feature type="region of interest" description="Disordered" evidence="1">
    <location>
        <begin position="16"/>
        <end position="55"/>
    </location>
</feature>
<dbReference type="EMBL" id="JAFJYH010000073">
    <property type="protein sequence ID" value="KAG4420977.1"/>
    <property type="molecule type" value="Genomic_DNA"/>
</dbReference>
<dbReference type="InterPro" id="IPR006680">
    <property type="entry name" value="Amidohydro-rel"/>
</dbReference>
<dbReference type="InterPro" id="IPR032466">
    <property type="entry name" value="Metal_Hydrolase"/>
</dbReference>
<comment type="caution">
    <text evidence="3">The sequence shown here is derived from an EMBL/GenBank/DDBJ whole genome shotgun (WGS) entry which is preliminary data.</text>
</comment>
<protein>
    <recommendedName>
        <fullName evidence="2">Amidohydrolase-related domain-containing protein</fullName>
    </recommendedName>
</protein>
<dbReference type="InterPro" id="IPR052358">
    <property type="entry name" value="Aro_Compnd_Degr_Hydrolases"/>
</dbReference>
<dbReference type="Pfam" id="PF04909">
    <property type="entry name" value="Amidohydro_2"/>
    <property type="match status" value="1"/>
</dbReference>